<dbReference type="InterPro" id="IPR038076">
    <property type="entry name" value="MgtE_N_sf"/>
</dbReference>
<dbReference type="Gene3D" id="1.10.357.20">
    <property type="entry name" value="SLC41 divalent cation transporters, integral membrane domain"/>
    <property type="match status" value="1"/>
</dbReference>
<feature type="transmembrane region" description="Helical" evidence="9">
    <location>
        <begin position="335"/>
        <end position="356"/>
    </location>
</feature>
<keyword evidence="4 9" id="KW-0812">Transmembrane</keyword>
<evidence type="ECO:0000256" key="9">
    <source>
        <dbReference type="RuleBase" id="RU362011"/>
    </source>
</evidence>
<feature type="transmembrane region" description="Helical" evidence="9">
    <location>
        <begin position="377"/>
        <end position="399"/>
    </location>
</feature>
<dbReference type="Pfam" id="PF00571">
    <property type="entry name" value="CBS"/>
    <property type="match status" value="1"/>
</dbReference>
<dbReference type="InterPro" id="IPR006669">
    <property type="entry name" value="MgtE_transporter"/>
</dbReference>
<dbReference type="InterPro" id="IPR006668">
    <property type="entry name" value="Mg_transptr_MgtE_intracell_dom"/>
</dbReference>
<feature type="transmembrane region" description="Helical" evidence="9">
    <location>
        <begin position="442"/>
        <end position="465"/>
    </location>
</feature>
<dbReference type="InterPro" id="IPR006667">
    <property type="entry name" value="SLC41_membr_dom"/>
</dbReference>
<evidence type="ECO:0000256" key="1">
    <source>
        <dbReference type="ARBA" id="ARBA00004141"/>
    </source>
</evidence>
<feature type="transmembrane region" description="Helical" evidence="9">
    <location>
        <begin position="303"/>
        <end position="323"/>
    </location>
</feature>
<evidence type="ECO:0000256" key="4">
    <source>
        <dbReference type="ARBA" id="ARBA00022692"/>
    </source>
</evidence>
<dbReference type="GO" id="GO:0015095">
    <property type="term" value="F:magnesium ion transmembrane transporter activity"/>
    <property type="evidence" value="ECO:0007669"/>
    <property type="project" value="UniProtKB-UniRule"/>
</dbReference>
<feature type="domain" description="CBS" evidence="10">
    <location>
        <begin position="222"/>
        <end position="278"/>
    </location>
</feature>
<dbReference type="CDD" id="cd04606">
    <property type="entry name" value="CBS_pair_Mg_transporter"/>
    <property type="match status" value="1"/>
</dbReference>
<dbReference type="InterPro" id="IPR000644">
    <property type="entry name" value="CBS_dom"/>
</dbReference>
<dbReference type="RefSeq" id="WP_306885940.1">
    <property type="nucleotide sequence ID" value="NZ_JAUSUL010000002.1"/>
</dbReference>
<keyword evidence="5 9" id="KW-0460">Magnesium</keyword>
<comment type="subunit">
    <text evidence="9">Homodimer.</text>
</comment>
<keyword evidence="3 9" id="KW-0813">Transport</keyword>
<dbReference type="Proteomes" id="UP001229244">
    <property type="component" value="Unassembled WGS sequence"/>
</dbReference>
<dbReference type="Gene3D" id="3.10.580.10">
    <property type="entry name" value="CBS-domain"/>
    <property type="match status" value="1"/>
</dbReference>
<proteinExistence type="inferred from homology"/>
<keyword evidence="8" id="KW-0129">CBS domain</keyword>
<dbReference type="SUPFAM" id="SSF161093">
    <property type="entry name" value="MgtE membrane domain-like"/>
    <property type="match status" value="1"/>
</dbReference>
<evidence type="ECO:0000256" key="6">
    <source>
        <dbReference type="ARBA" id="ARBA00022989"/>
    </source>
</evidence>
<dbReference type="Pfam" id="PF01769">
    <property type="entry name" value="MgtE"/>
    <property type="match status" value="1"/>
</dbReference>
<organism evidence="11 12">
    <name type="scientific">Amorphus orientalis</name>
    <dbReference type="NCBI Taxonomy" id="649198"/>
    <lineage>
        <taxon>Bacteria</taxon>
        <taxon>Pseudomonadati</taxon>
        <taxon>Pseudomonadota</taxon>
        <taxon>Alphaproteobacteria</taxon>
        <taxon>Hyphomicrobiales</taxon>
        <taxon>Amorphaceae</taxon>
        <taxon>Amorphus</taxon>
    </lineage>
</organism>
<evidence type="ECO:0000256" key="5">
    <source>
        <dbReference type="ARBA" id="ARBA00022842"/>
    </source>
</evidence>
<dbReference type="Gene3D" id="1.25.60.10">
    <property type="entry name" value="MgtE N-terminal domain-like"/>
    <property type="match status" value="1"/>
</dbReference>
<dbReference type="GO" id="GO:0046872">
    <property type="term" value="F:metal ion binding"/>
    <property type="evidence" value="ECO:0007669"/>
    <property type="project" value="UniProtKB-KW"/>
</dbReference>
<name>A0AAE3VPW6_9HYPH</name>
<dbReference type="InterPro" id="IPR036739">
    <property type="entry name" value="SLC41_membr_dom_sf"/>
</dbReference>
<protein>
    <recommendedName>
        <fullName evidence="9">Magnesium transporter MgtE</fullName>
    </recommendedName>
</protein>
<evidence type="ECO:0000313" key="11">
    <source>
        <dbReference type="EMBL" id="MDQ0316114.1"/>
    </source>
</evidence>
<evidence type="ECO:0000256" key="8">
    <source>
        <dbReference type="PROSITE-ProRule" id="PRU00703"/>
    </source>
</evidence>
<comment type="function">
    <text evidence="9">Acts as a magnesium transporter.</text>
</comment>
<keyword evidence="7 9" id="KW-0472">Membrane</keyword>
<dbReference type="SUPFAM" id="SSF158791">
    <property type="entry name" value="MgtE N-terminal domain-like"/>
    <property type="match status" value="1"/>
</dbReference>
<evidence type="ECO:0000259" key="10">
    <source>
        <dbReference type="PROSITE" id="PS51371"/>
    </source>
</evidence>
<dbReference type="PANTHER" id="PTHR43773:SF1">
    <property type="entry name" value="MAGNESIUM TRANSPORTER MGTE"/>
    <property type="match status" value="1"/>
</dbReference>
<keyword evidence="12" id="KW-1185">Reference proteome</keyword>
<accession>A0AAE3VPW6</accession>
<keyword evidence="9" id="KW-1003">Cell membrane</keyword>
<keyword evidence="6 9" id="KW-1133">Transmembrane helix</keyword>
<evidence type="ECO:0000256" key="7">
    <source>
        <dbReference type="ARBA" id="ARBA00023136"/>
    </source>
</evidence>
<dbReference type="InterPro" id="IPR046342">
    <property type="entry name" value="CBS_dom_sf"/>
</dbReference>
<comment type="similarity">
    <text evidence="2 9">Belongs to the SLC41A transporter family.</text>
</comment>
<dbReference type="SUPFAM" id="SSF54631">
    <property type="entry name" value="CBS-domain pair"/>
    <property type="match status" value="1"/>
</dbReference>
<dbReference type="SMART" id="SM00924">
    <property type="entry name" value="MgtE_N"/>
    <property type="match status" value="1"/>
</dbReference>
<dbReference type="NCBIfam" id="TIGR00400">
    <property type="entry name" value="mgtE"/>
    <property type="match status" value="1"/>
</dbReference>
<evidence type="ECO:0000256" key="2">
    <source>
        <dbReference type="ARBA" id="ARBA00009749"/>
    </source>
</evidence>
<feature type="transmembrane region" description="Helical" evidence="9">
    <location>
        <begin position="405"/>
        <end position="430"/>
    </location>
</feature>
<dbReference type="PANTHER" id="PTHR43773">
    <property type="entry name" value="MAGNESIUM TRANSPORTER MGTE"/>
    <property type="match status" value="1"/>
</dbReference>
<gene>
    <name evidence="11" type="ORF">J2S73_002571</name>
</gene>
<sequence length="468" mass="50763">MAEAAEADIRTEIAPLFRDDEGHLNTDFLEAVEAAVVSEDRDTLEQLIDGLHEVDVAELLTALTPELRIGFIATLGDSFDYTALTEVEEAIRLQILGNLPPHTVADGLAALDSDDAVYILEDLEEDEKQAILARLPFAKRHRLARSLDYPEETAGRRMQSDFVALPPFWSVGQVIDALREEEDLPDSFYQIFVVDPAFRLLGTVALDRLLRTPRPTRISEIMNEAPHTVLATEDQEEVAHVFQRYNLVSAAVVDENERLVGVLTIDDIVDIIEEEAEEDIRYLTGAGDAELSDTVYYTARTRIPWLLVNMATAFLAAFVIGIFDGTIQEMVALAVLMPIVASIGGNAGIQAMTVTVRALASKAISSRNTARVIGREVLVALANGSIIAAIVGLIAGLVFQNPDLGGVIAAALVFNVLCAGFFGVVTPILLNKLGADPAVASSVFLTTLTDVIGFLAFLGLAAWWFGIF</sequence>
<dbReference type="SMART" id="SM00116">
    <property type="entry name" value="CBS"/>
    <property type="match status" value="2"/>
</dbReference>
<evidence type="ECO:0000256" key="3">
    <source>
        <dbReference type="ARBA" id="ARBA00022448"/>
    </source>
</evidence>
<dbReference type="AlphaFoldDB" id="A0AAE3VPW6"/>
<dbReference type="GO" id="GO:0005886">
    <property type="term" value="C:plasma membrane"/>
    <property type="evidence" value="ECO:0007669"/>
    <property type="project" value="UniProtKB-SubCell"/>
</dbReference>
<dbReference type="EMBL" id="JAUSUL010000002">
    <property type="protein sequence ID" value="MDQ0316114.1"/>
    <property type="molecule type" value="Genomic_DNA"/>
</dbReference>
<dbReference type="Pfam" id="PF03448">
    <property type="entry name" value="MgtE_N"/>
    <property type="match status" value="1"/>
</dbReference>
<reference evidence="11" key="1">
    <citation type="submission" date="2023-07" db="EMBL/GenBank/DDBJ databases">
        <title>Genomic Encyclopedia of Type Strains, Phase IV (KMG-IV): sequencing the most valuable type-strain genomes for metagenomic binning, comparative biology and taxonomic classification.</title>
        <authorList>
            <person name="Goeker M."/>
        </authorList>
    </citation>
    <scope>NUCLEOTIDE SEQUENCE</scope>
    <source>
        <strain evidence="11">DSM 21202</strain>
    </source>
</reference>
<comment type="caution">
    <text evidence="11">The sequence shown here is derived from an EMBL/GenBank/DDBJ whole genome shotgun (WGS) entry which is preliminary data.</text>
</comment>
<comment type="subcellular location">
    <subcellularLocation>
        <location evidence="9">Cell membrane</location>
        <topology evidence="9">Multi-pass membrane protein</topology>
    </subcellularLocation>
    <subcellularLocation>
        <location evidence="1">Membrane</location>
        <topology evidence="1">Multi-pass membrane protein</topology>
    </subcellularLocation>
</comment>
<keyword evidence="9" id="KW-0479">Metal-binding</keyword>
<evidence type="ECO:0000313" key="12">
    <source>
        <dbReference type="Proteomes" id="UP001229244"/>
    </source>
</evidence>
<dbReference type="PROSITE" id="PS51371">
    <property type="entry name" value="CBS"/>
    <property type="match status" value="1"/>
</dbReference>